<comment type="caution">
    <text evidence="1">The sequence shown here is derived from an EMBL/GenBank/DDBJ whole genome shotgun (WGS) entry which is preliminary data.</text>
</comment>
<proteinExistence type="predicted"/>
<accession>A0A6L6U9S0</accession>
<dbReference type="InterPro" id="IPR010866">
    <property type="entry name" value="A-2_8-polyST"/>
</dbReference>
<protein>
    <submittedName>
        <fullName evidence="1">Uncharacterized protein</fullName>
    </submittedName>
</protein>
<dbReference type="RefSeq" id="WP_231743074.1">
    <property type="nucleotide sequence ID" value="NZ_WOWS01000004.1"/>
</dbReference>
<dbReference type="Proteomes" id="UP000478208">
    <property type="component" value="Unassembled WGS sequence"/>
</dbReference>
<dbReference type="AlphaFoldDB" id="A0A6L6U9S0"/>
<keyword evidence="2" id="KW-1185">Reference proteome</keyword>
<sequence length="339" mass="39458">MKNLFYIHSHLTYYVTKAIIKKFKLKNDEIVLVTSRNYKHKEIGSYTVLDVTTIHDHLDSFNIYNFYKKHKYINQIDELLNNLFSQEIKFRAYLPHVFHPVMQIIATHNLCEEVHIIEEGVNAYSKYLMHKKDKSLIKKMVKSTINALSFIGKNRIFYVKNFDLTRFAKNTPPIFYSITSKGFQGLSYHVERIKMLPSNHIDYDISGSSVLVLEGAVEQGNMKLSTMLNGIRRILEDINAGSIYIKFHPAQSKANCVKIENLIKQHKIKTEVIPNEIAFEEIILTNSGLKVYGFTTSLLFYASEYGCDVFSYEDYLRSDLLFKKFREKNNFDLKGLLNG</sequence>
<dbReference type="EMBL" id="WOWS01000004">
    <property type="protein sequence ID" value="MUU79061.1"/>
    <property type="molecule type" value="Genomic_DNA"/>
</dbReference>
<name>A0A6L6U9S0_9FLAO</name>
<organism evidence="1 2">
    <name type="scientific">Winogradskyella endarachnes</name>
    <dbReference type="NCBI Taxonomy" id="2681965"/>
    <lineage>
        <taxon>Bacteria</taxon>
        <taxon>Pseudomonadati</taxon>
        <taxon>Bacteroidota</taxon>
        <taxon>Flavobacteriia</taxon>
        <taxon>Flavobacteriales</taxon>
        <taxon>Flavobacteriaceae</taxon>
        <taxon>Winogradskyella</taxon>
    </lineage>
</organism>
<reference evidence="1 2" key="1">
    <citation type="submission" date="2019-12" db="EMBL/GenBank/DDBJ databases">
        <authorList>
            <person name="Li J."/>
        </authorList>
    </citation>
    <scope>NUCLEOTIDE SEQUENCE [LARGE SCALE GENOMIC DNA]</scope>
    <source>
        <strain evidence="1 2">HL2-2</strain>
    </source>
</reference>
<evidence type="ECO:0000313" key="1">
    <source>
        <dbReference type="EMBL" id="MUU79061.1"/>
    </source>
</evidence>
<evidence type="ECO:0000313" key="2">
    <source>
        <dbReference type="Proteomes" id="UP000478208"/>
    </source>
</evidence>
<dbReference type="Gene3D" id="3.40.50.11110">
    <property type="entry name" value="Sialyltransferase, C-terminal GT-B Rossman nucleotide-binding domain"/>
    <property type="match status" value="1"/>
</dbReference>
<gene>
    <name evidence="1" type="ORF">GN138_11440</name>
</gene>
<dbReference type="Pfam" id="PF07388">
    <property type="entry name" value="A-2_8-polyST"/>
    <property type="match status" value="1"/>
</dbReference>